<sequence>MEYRVGMERDHHSEEDQMVFSMESSSPSQKSVPAPFLTKTYQLVDDPRTDKIVSWGEDDTTFVVWRPPEFARDLLPNYFKHNNFSSFVRQLNTYGFKKIVADRWEFANEYFRRGERHLLSEIHRRKAPHHYQNHGFVHEQLPLPLPATATHPSLTTAFSTLWMKTFPGWIRAQCIRRNLVATITHEHPEQHPEHAGRGQPEASDEESSANVGTCSHEEPVQRHHLLHPEPRQTAPASAPLPAATIPDDERRLHDRLRAEASGAGLILERGFEREQRRRMLVQDDRGKEGEGERSAKGRNGRRRVQVVRGYRLAGRRGCTPRRRSSSSSPGGKNPSSNNLASLISLTAFKVKNFVDHLS</sequence>
<evidence type="ECO:0000313" key="1">
    <source>
        <dbReference type="EMBL" id="KAI4382149.1"/>
    </source>
</evidence>
<dbReference type="Proteomes" id="UP001057402">
    <property type="component" value="Chromosome 3"/>
</dbReference>
<reference evidence="2" key="1">
    <citation type="journal article" date="2023" name="Front. Plant Sci.">
        <title>Chromosomal-level genome assembly of Melastoma candidum provides insights into trichome evolution.</title>
        <authorList>
            <person name="Zhong Y."/>
            <person name="Wu W."/>
            <person name="Sun C."/>
            <person name="Zou P."/>
            <person name="Liu Y."/>
            <person name="Dai S."/>
            <person name="Zhou R."/>
        </authorList>
    </citation>
    <scope>NUCLEOTIDE SEQUENCE [LARGE SCALE GENOMIC DNA]</scope>
</reference>
<comment type="caution">
    <text evidence="1">The sequence shown here is derived from an EMBL/GenBank/DDBJ whole genome shotgun (WGS) entry which is preliminary data.</text>
</comment>
<gene>
    <name evidence="1" type="ORF">MLD38_008148</name>
</gene>
<proteinExistence type="predicted"/>
<organism evidence="1 2">
    <name type="scientific">Melastoma candidum</name>
    <dbReference type="NCBI Taxonomy" id="119954"/>
    <lineage>
        <taxon>Eukaryota</taxon>
        <taxon>Viridiplantae</taxon>
        <taxon>Streptophyta</taxon>
        <taxon>Embryophyta</taxon>
        <taxon>Tracheophyta</taxon>
        <taxon>Spermatophyta</taxon>
        <taxon>Magnoliopsida</taxon>
        <taxon>eudicotyledons</taxon>
        <taxon>Gunneridae</taxon>
        <taxon>Pentapetalae</taxon>
        <taxon>rosids</taxon>
        <taxon>malvids</taxon>
        <taxon>Myrtales</taxon>
        <taxon>Melastomataceae</taxon>
        <taxon>Melastomatoideae</taxon>
        <taxon>Melastomateae</taxon>
        <taxon>Melastoma</taxon>
    </lineage>
</organism>
<protein>
    <submittedName>
        <fullName evidence="1">Uncharacterized protein</fullName>
    </submittedName>
</protein>
<keyword evidence="2" id="KW-1185">Reference proteome</keyword>
<evidence type="ECO:0000313" key="2">
    <source>
        <dbReference type="Proteomes" id="UP001057402"/>
    </source>
</evidence>
<name>A0ACB9RTJ8_9MYRT</name>
<dbReference type="EMBL" id="CM042882">
    <property type="protein sequence ID" value="KAI4382149.1"/>
    <property type="molecule type" value="Genomic_DNA"/>
</dbReference>
<accession>A0ACB9RTJ8</accession>